<organism evidence="6 7">
    <name type="scientific">Pullulanibacillus camelliae</name>
    <dbReference type="NCBI Taxonomy" id="1707096"/>
    <lineage>
        <taxon>Bacteria</taxon>
        <taxon>Bacillati</taxon>
        <taxon>Bacillota</taxon>
        <taxon>Bacilli</taxon>
        <taxon>Bacillales</taxon>
        <taxon>Sporolactobacillaceae</taxon>
        <taxon>Pullulanibacillus</taxon>
    </lineage>
</organism>
<name>A0A8J2VGQ2_9BACL</name>
<dbReference type="InterPro" id="IPR003785">
    <property type="entry name" value="Creatininase/forma_Hydrolase"/>
</dbReference>
<evidence type="ECO:0000256" key="2">
    <source>
        <dbReference type="ARBA" id="ARBA00022723"/>
    </source>
</evidence>
<evidence type="ECO:0000313" key="7">
    <source>
        <dbReference type="Proteomes" id="UP000628775"/>
    </source>
</evidence>
<sequence length="252" mass="28369">MEHIHELMTMTRDEVEEAVKTFPVAVLPLGATEQHGHHLPMGVDIFLAEALAKQVCQETGALLLPSIPFGYSWVWRDIPGTITLQQHHVEDLIKDVAHSVARYGIKLLVLINGHDSNKTSMKYATRELVDEIDMPVVYLFYPDLDKTLSENCNSSTWHGMIHACEFETSLMLAVNERLVDMEKAVKEYPKQPDLYGKSSISLGTLSQSGVFGDATQATKEKGEKMFKQFTDKMSALVKEACEEFNIKSKYEC</sequence>
<dbReference type="RefSeq" id="WP_188689006.1">
    <property type="nucleotide sequence ID" value="NZ_BMIR01000002.1"/>
</dbReference>
<keyword evidence="2" id="KW-0479">Metal-binding</keyword>
<evidence type="ECO:0000256" key="1">
    <source>
        <dbReference type="ARBA" id="ARBA00001947"/>
    </source>
</evidence>
<protein>
    <submittedName>
        <fullName evidence="6">Creatinine amidohydrolase</fullName>
    </submittedName>
</protein>
<keyword evidence="7" id="KW-1185">Reference proteome</keyword>
<comment type="cofactor">
    <cofactor evidence="1">
        <name>Zn(2+)</name>
        <dbReference type="ChEBI" id="CHEBI:29105"/>
    </cofactor>
</comment>
<dbReference type="PANTHER" id="PTHR35005:SF1">
    <property type="entry name" value="2-AMINO-5-FORMYLAMINO-6-RIBOSYLAMINOPYRIMIDIN-4(3H)-ONE 5'-MONOPHOSPHATE DEFORMYLASE"/>
    <property type="match status" value="1"/>
</dbReference>
<evidence type="ECO:0000256" key="5">
    <source>
        <dbReference type="ARBA" id="ARBA00024029"/>
    </source>
</evidence>
<comment type="caution">
    <text evidence="6">The sequence shown here is derived from an EMBL/GenBank/DDBJ whole genome shotgun (WGS) entry which is preliminary data.</text>
</comment>
<dbReference type="GO" id="GO:0009231">
    <property type="term" value="P:riboflavin biosynthetic process"/>
    <property type="evidence" value="ECO:0007669"/>
    <property type="project" value="TreeGrafter"/>
</dbReference>
<keyword evidence="3" id="KW-0378">Hydrolase</keyword>
<proteinExistence type="inferred from homology"/>
<reference evidence="6" key="1">
    <citation type="journal article" date="2014" name="Int. J. Syst. Evol. Microbiol.">
        <title>Complete genome sequence of Corynebacterium casei LMG S-19264T (=DSM 44701T), isolated from a smear-ripened cheese.</title>
        <authorList>
            <consortium name="US DOE Joint Genome Institute (JGI-PGF)"/>
            <person name="Walter F."/>
            <person name="Albersmeier A."/>
            <person name="Kalinowski J."/>
            <person name="Ruckert C."/>
        </authorList>
    </citation>
    <scope>NUCLEOTIDE SEQUENCE</scope>
    <source>
        <strain evidence="6">CGMCC 1.15371</strain>
    </source>
</reference>
<dbReference type="GO" id="GO:0016811">
    <property type="term" value="F:hydrolase activity, acting on carbon-nitrogen (but not peptide) bonds, in linear amides"/>
    <property type="evidence" value="ECO:0007669"/>
    <property type="project" value="TreeGrafter"/>
</dbReference>
<dbReference type="Pfam" id="PF02633">
    <property type="entry name" value="Creatininase"/>
    <property type="match status" value="1"/>
</dbReference>
<dbReference type="GO" id="GO:0046872">
    <property type="term" value="F:metal ion binding"/>
    <property type="evidence" value="ECO:0007669"/>
    <property type="project" value="UniProtKB-KW"/>
</dbReference>
<comment type="similarity">
    <text evidence="5">Belongs to the creatininase superfamily.</text>
</comment>
<gene>
    <name evidence="6" type="ORF">GCM10011391_06180</name>
</gene>
<evidence type="ECO:0000256" key="3">
    <source>
        <dbReference type="ARBA" id="ARBA00022801"/>
    </source>
</evidence>
<dbReference type="Proteomes" id="UP000628775">
    <property type="component" value="Unassembled WGS sequence"/>
</dbReference>
<evidence type="ECO:0000256" key="4">
    <source>
        <dbReference type="ARBA" id="ARBA00022833"/>
    </source>
</evidence>
<dbReference type="SUPFAM" id="SSF102215">
    <property type="entry name" value="Creatininase"/>
    <property type="match status" value="1"/>
</dbReference>
<evidence type="ECO:0000313" key="6">
    <source>
        <dbReference type="EMBL" id="GGE30348.1"/>
    </source>
</evidence>
<dbReference type="Gene3D" id="3.40.50.10310">
    <property type="entry name" value="Creatininase"/>
    <property type="match status" value="1"/>
</dbReference>
<accession>A0A8J2VGQ2</accession>
<keyword evidence="4" id="KW-0862">Zinc</keyword>
<reference evidence="6" key="2">
    <citation type="submission" date="2020-09" db="EMBL/GenBank/DDBJ databases">
        <authorList>
            <person name="Sun Q."/>
            <person name="Zhou Y."/>
        </authorList>
    </citation>
    <scope>NUCLEOTIDE SEQUENCE</scope>
    <source>
        <strain evidence="6">CGMCC 1.15371</strain>
    </source>
</reference>
<dbReference type="AlphaFoldDB" id="A0A8J2VGQ2"/>
<dbReference type="EMBL" id="BMIR01000002">
    <property type="protein sequence ID" value="GGE30348.1"/>
    <property type="molecule type" value="Genomic_DNA"/>
</dbReference>
<dbReference type="PANTHER" id="PTHR35005">
    <property type="entry name" value="3-DEHYDRO-SCYLLO-INOSOSE HYDROLASE"/>
    <property type="match status" value="1"/>
</dbReference>
<dbReference type="InterPro" id="IPR024087">
    <property type="entry name" value="Creatininase-like_sf"/>
</dbReference>